<dbReference type="Proteomes" id="UP000229839">
    <property type="component" value="Unassembled WGS sequence"/>
</dbReference>
<organism evidence="1 2">
    <name type="scientific">Bartonella tribocorum</name>
    <dbReference type="NCBI Taxonomy" id="85701"/>
    <lineage>
        <taxon>Bacteria</taxon>
        <taxon>Pseudomonadati</taxon>
        <taxon>Pseudomonadota</taxon>
        <taxon>Alphaproteobacteria</taxon>
        <taxon>Hyphomicrobiales</taxon>
        <taxon>Bartonellaceae</taxon>
        <taxon>Bartonella</taxon>
    </lineage>
</organism>
<evidence type="ECO:0000313" key="1">
    <source>
        <dbReference type="EMBL" id="PIT69591.1"/>
    </source>
</evidence>
<comment type="caution">
    <text evidence="1">The sequence shown here is derived from an EMBL/GenBank/DDBJ whole genome shotgun (WGS) entry which is preliminary data.</text>
</comment>
<dbReference type="AlphaFoldDB" id="A0A2M6UTU6"/>
<sequence length="79" mass="9529">MSNPNIFRLGCFILHEGRDSDKEYEKNEKMRNLHYLTDITLDPFERRKVELIRVRMEIVFHIDAFIILPKLDRIPVSEI</sequence>
<reference evidence="1 2" key="1">
    <citation type="submission" date="2017-06" db="EMBL/GenBank/DDBJ databases">
        <title>Draft genome of Bartonella tribocorum strain L103, isolated from a rodent in Laos.</title>
        <authorList>
            <person name="Hadjadj L."/>
            <person name="Jiyipong T."/>
            <person name="Morand S."/>
            <person name="Diene S.M."/>
            <person name="Rolain J.-M."/>
        </authorList>
    </citation>
    <scope>NUCLEOTIDE SEQUENCE [LARGE SCALE GENOMIC DNA]</scope>
    <source>
        <strain evidence="1 2">L103</strain>
    </source>
</reference>
<proteinExistence type="predicted"/>
<accession>A0A2M6UTU6</accession>
<protein>
    <submittedName>
        <fullName evidence="1">Uncharacterized protein</fullName>
    </submittedName>
</protein>
<name>A0A2M6UTU6_9HYPH</name>
<dbReference type="EMBL" id="NJGE01000004">
    <property type="protein sequence ID" value="PIT69591.1"/>
    <property type="molecule type" value="Genomic_DNA"/>
</dbReference>
<evidence type="ECO:0000313" key="2">
    <source>
        <dbReference type="Proteomes" id="UP000229839"/>
    </source>
</evidence>
<gene>
    <name evidence="1" type="ORF">CER18_02550</name>
</gene>